<proteinExistence type="predicted"/>
<dbReference type="SUPFAM" id="SSF52096">
    <property type="entry name" value="ClpP/crotonase"/>
    <property type="match status" value="1"/>
</dbReference>
<dbReference type="PROSITE" id="PS51257">
    <property type="entry name" value="PROKAR_LIPOPROTEIN"/>
    <property type="match status" value="1"/>
</dbReference>
<protein>
    <submittedName>
        <fullName evidence="1">Peptidase S41</fullName>
    </submittedName>
</protein>
<sequence>MKFYVSIVLLVTTCIFSGCASRYIGKDRNSKWTKDIDYLGKVLPEKHKNLFSKITKEKFNSEINNLKKEVPNMNDDEIKIGIHKIVASVGDSHTCCSFNTTKKVYPVDLYWFKEGIYVKSTIDKYKNTQYCKLVKVNGKDIKEVEDSIIPIISHENYSQIKNILPQYLGLPEALHGLKIVSNEDKVNFTFEDKEKHLYDVQMDSIVLDENSKKLLKKSLVDRSDDSIKPLYRRNSDMDYWYKYLEDEKVLYFKYNNCREDTKKPFNAFSREMLNIMDTHTVNKLVIDLRNNGGGNSSILEPFINKIKEKSINSKNKLFVIVGRETFSSAVLNSIYLKNETNATFVGEETGGKPNAFGEVRSFKLPNSKIDVYYSTKEFKESKVDTPAFIPDKIIELSIDDYAAKKDPVLDFILKK</sequence>
<organism evidence="1 2">
    <name type="scientific">Clostridium muellerianum</name>
    <dbReference type="NCBI Taxonomy" id="2716538"/>
    <lineage>
        <taxon>Bacteria</taxon>
        <taxon>Bacillati</taxon>
        <taxon>Bacillota</taxon>
        <taxon>Clostridia</taxon>
        <taxon>Eubacteriales</taxon>
        <taxon>Clostridiaceae</taxon>
        <taxon>Clostridium</taxon>
    </lineage>
</organism>
<dbReference type="Gene3D" id="3.90.226.10">
    <property type="entry name" value="2-enoyl-CoA Hydratase, Chain A, domain 1"/>
    <property type="match status" value="1"/>
</dbReference>
<dbReference type="EMBL" id="JABBNI010000016">
    <property type="protein sequence ID" value="NMM62967.1"/>
    <property type="molecule type" value="Genomic_DNA"/>
</dbReference>
<comment type="caution">
    <text evidence="1">The sequence shown here is derived from an EMBL/GenBank/DDBJ whole genome shotgun (WGS) entry which is preliminary data.</text>
</comment>
<evidence type="ECO:0000313" key="2">
    <source>
        <dbReference type="Proteomes" id="UP000537131"/>
    </source>
</evidence>
<dbReference type="Proteomes" id="UP000537131">
    <property type="component" value="Unassembled WGS sequence"/>
</dbReference>
<reference evidence="1 2" key="1">
    <citation type="submission" date="2020-06" db="EMBL/GenBank/DDBJ databases">
        <title>Complete Genome Sequence of Clostridium muelleri sp. nov. P21T, an Acid-Alcohol Producing Acetogen Isolated from Old Hay.</title>
        <authorList>
            <person name="Duncan K.E."/>
            <person name="Tanner R.S."/>
        </authorList>
    </citation>
    <scope>NUCLEOTIDE SEQUENCE [LARGE SCALE GENOMIC DNA]</scope>
    <source>
        <strain evidence="1 2">P21</strain>
    </source>
</reference>
<gene>
    <name evidence="1" type="ORF">HBE96_09675</name>
</gene>
<evidence type="ECO:0000313" key="1">
    <source>
        <dbReference type="EMBL" id="NMM62967.1"/>
    </source>
</evidence>
<accession>A0A7Y0EH00</accession>
<name>A0A7Y0EH00_9CLOT</name>
<keyword evidence="2" id="KW-1185">Reference proteome</keyword>
<dbReference type="AlphaFoldDB" id="A0A7Y0EH00"/>
<dbReference type="InterPro" id="IPR029045">
    <property type="entry name" value="ClpP/crotonase-like_dom_sf"/>
</dbReference>